<evidence type="ECO:0000313" key="3">
    <source>
        <dbReference type="EMBL" id="NIL27365.1"/>
    </source>
</evidence>
<evidence type="ECO:0000259" key="1">
    <source>
        <dbReference type="Pfam" id="PF01408"/>
    </source>
</evidence>
<dbReference type="InterPro" id="IPR055170">
    <property type="entry name" value="GFO_IDH_MocA-like_dom"/>
</dbReference>
<dbReference type="RefSeq" id="WP_167311416.1">
    <property type="nucleotide sequence ID" value="NZ_CP110790.1"/>
</dbReference>
<name>A0AA90XTF6_9GAMM</name>
<proteinExistence type="predicted"/>
<dbReference type="Pfam" id="PF22725">
    <property type="entry name" value="GFO_IDH_MocA_C3"/>
    <property type="match status" value="1"/>
</dbReference>
<comment type="caution">
    <text evidence="3">The sequence shown here is derived from an EMBL/GenBank/DDBJ whole genome shotgun (WGS) entry which is preliminary data.</text>
</comment>
<dbReference type="Pfam" id="PF01408">
    <property type="entry name" value="GFO_IDH_MocA"/>
    <property type="match status" value="1"/>
</dbReference>
<accession>A0AA90XTF6</accession>
<dbReference type="AlphaFoldDB" id="A0AA90XTF6"/>
<dbReference type="InterPro" id="IPR000683">
    <property type="entry name" value="Gfo/Idh/MocA-like_OxRdtase_N"/>
</dbReference>
<protein>
    <submittedName>
        <fullName evidence="3">Gfo/Idh/MocA family oxidoreductase</fullName>
    </submittedName>
</protein>
<reference evidence="3" key="1">
    <citation type="submission" date="2020-03" db="EMBL/GenBank/DDBJ databases">
        <authorList>
            <person name="Kislichkina A."/>
            <person name="Dentovskaya S."/>
            <person name="Shaikhutdinov R."/>
            <person name="Ivanov S."/>
            <person name="Sizova A."/>
            <person name="Solomentsev V."/>
            <person name="Bogun A."/>
        </authorList>
    </citation>
    <scope>NUCLEOTIDE SEQUENCE</scope>
    <source>
        <strain evidence="3">SCPM-O-B-8025</strain>
    </source>
</reference>
<evidence type="ECO:0000313" key="4">
    <source>
        <dbReference type="Proteomes" id="UP000698240"/>
    </source>
</evidence>
<dbReference type="InterPro" id="IPR036291">
    <property type="entry name" value="NAD(P)-bd_dom_sf"/>
</dbReference>
<dbReference type="PANTHER" id="PTHR43708">
    <property type="entry name" value="CONSERVED EXPRESSED OXIDOREDUCTASE (EUROFUNG)"/>
    <property type="match status" value="1"/>
</dbReference>
<organism evidence="3 4">
    <name type="scientific">Yersinia massiliensis</name>
    <dbReference type="NCBI Taxonomy" id="419257"/>
    <lineage>
        <taxon>Bacteria</taxon>
        <taxon>Pseudomonadati</taxon>
        <taxon>Pseudomonadota</taxon>
        <taxon>Gammaproteobacteria</taxon>
        <taxon>Enterobacterales</taxon>
        <taxon>Yersiniaceae</taxon>
        <taxon>Yersinia</taxon>
    </lineage>
</organism>
<evidence type="ECO:0000259" key="2">
    <source>
        <dbReference type="Pfam" id="PF22725"/>
    </source>
</evidence>
<feature type="domain" description="Gfo/Idh/MocA-like oxidoreductase N-terminal" evidence="1">
    <location>
        <begin position="6"/>
        <end position="122"/>
    </location>
</feature>
<dbReference type="Gene3D" id="3.30.360.10">
    <property type="entry name" value="Dihydrodipicolinate Reductase, domain 2"/>
    <property type="match status" value="1"/>
</dbReference>
<sequence>MTSRLRGAVVGCGFFAQNHLAGWNDIEDVEIVAVCDLDIEKAKAAAAKFGIVHYTDDVNALFATQKLDFVDLPTTMETHEALVALAVSHQIPVIVQKPFAPDLAGCRRMVALAQAANVPLMVHEDFRFQHVFRAAKQIIARGELGELTFGRLSWRTAIDVYSNQPYLINVKRFMIMDVGIHLLDLARFLFGEVDGVFCRTQQIKEGIAGEDAATLLLTHDNGATTVLDFSYASRRYPDPFPQTGVEIEGTAGTLLIGLNQELTLHKQGESTLQKIAPDARSWTREPWTQIQDSVVHTQRHFIDCLRRNREPDTSGRDSLLTYGLLEAAYLSASTGRLERPERD</sequence>
<dbReference type="EMBL" id="JAASAN010000004">
    <property type="protein sequence ID" value="NIL27365.1"/>
    <property type="molecule type" value="Genomic_DNA"/>
</dbReference>
<dbReference type="SUPFAM" id="SSF55347">
    <property type="entry name" value="Glyceraldehyde-3-phosphate dehydrogenase-like, C-terminal domain"/>
    <property type="match status" value="1"/>
</dbReference>
<dbReference type="Proteomes" id="UP000698240">
    <property type="component" value="Unassembled WGS sequence"/>
</dbReference>
<dbReference type="InterPro" id="IPR051317">
    <property type="entry name" value="Gfo/Idh/MocA_oxidoreduct"/>
</dbReference>
<gene>
    <name evidence="3" type="ORF">HB980_12550</name>
</gene>
<dbReference type="Gene3D" id="3.40.50.720">
    <property type="entry name" value="NAD(P)-binding Rossmann-like Domain"/>
    <property type="match status" value="1"/>
</dbReference>
<dbReference type="PANTHER" id="PTHR43708:SF8">
    <property type="entry name" value="OXIDOREDUCTASE"/>
    <property type="match status" value="1"/>
</dbReference>
<dbReference type="SUPFAM" id="SSF51735">
    <property type="entry name" value="NAD(P)-binding Rossmann-fold domains"/>
    <property type="match status" value="1"/>
</dbReference>
<dbReference type="GO" id="GO:0000166">
    <property type="term" value="F:nucleotide binding"/>
    <property type="evidence" value="ECO:0007669"/>
    <property type="project" value="InterPro"/>
</dbReference>
<feature type="domain" description="GFO/IDH/MocA-like oxidoreductase" evidence="2">
    <location>
        <begin position="132"/>
        <end position="254"/>
    </location>
</feature>